<protein>
    <submittedName>
        <fullName evidence="1">Uncharacterized protein</fullName>
    </submittedName>
</protein>
<sequence length="186" mass="19761">MRLKLEALAASVLLTAASAQNQSLPVVDLGYSRHQAAIYNQTGDYYNFTNIRYAAPPVGNLRFRAPQAPETDRSSVQNGLDSIRICPQGNPAWISAAIPFITEYLLSGGVWNETSLATLNATLAALEAAGNPTEATAPPMTEDCLFLDIVVPRTIFESAGQGEGRPVLVWIYGGGYTGGAKTGEQG</sequence>
<comment type="caution">
    <text evidence="1">The sequence shown here is derived from an EMBL/GenBank/DDBJ whole genome shotgun (WGS) entry which is preliminary data.</text>
</comment>
<keyword evidence="2" id="KW-1185">Reference proteome</keyword>
<gene>
    <name evidence="1" type="ORF">LTS18_005836</name>
</gene>
<dbReference type="Proteomes" id="UP001186974">
    <property type="component" value="Unassembled WGS sequence"/>
</dbReference>
<proteinExistence type="predicted"/>
<name>A0ACC3D464_9PEZI</name>
<organism evidence="1 2">
    <name type="scientific">Coniosporium uncinatum</name>
    <dbReference type="NCBI Taxonomy" id="93489"/>
    <lineage>
        <taxon>Eukaryota</taxon>
        <taxon>Fungi</taxon>
        <taxon>Dikarya</taxon>
        <taxon>Ascomycota</taxon>
        <taxon>Pezizomycotina</taxon>
        <taxon>Dothideomycetes</taxon>
        <taxon>Dothideomycetes incertae sedis</taxon>
        <taxon>Coniosporium</taxon>
    </lineage>
</organism>
<evidence type="ECO:0000313" key="2">
    <source>
        <dbReference type="Proteomes" id="UP001186974"/>
    </source>
</evidence>
<evidence type="ECO:0000313" key="1">
    <source>
        <dbReference type="EMBL" id="KAK3061602.1"/>
    </source>
</evidence>
<reference evidence="1" key="1">
    <citation type="submission" date="2024-09" db="EMBL/GenBank/DDBJ databases">
        <title>Black Yeasts Isolated from many extreme environments.</title>
        <authorList>
            <person name="Coleine C."/>
            <person name="Stajich J.E."/>
            <person name="Selbmann L."/>
        </authorList>
    </citation>
    <scope>NUCLEOTIDE SEQUENCE</scope>
    <source>
        <strain evidence="1">CCFEE 5737</strain>
    </source>
</reference>
<dbReference type="EMBL" id="JAWDJW010007735">
    <property type="protein sequence ID" value="KAK3061602.1"/>
    <property type="molecule type" value="Genomic_DNA"/>
</dbReference>
<accession>A0ACC3D464</accession>